<dbReference type="KEGG" id="niy:FQ775_12355"/>
<proteinExistence type="predicted"/>
<protein>
    <submittedName>
        <fullName evidence="2">DUF1214 domain-containing protein</fullName>
    </submittedName>
</protein>
<evidence type="ECO:0000313" key="2">
    <source>
        <dbReference type="EMBL" id="QDZ01104.1"/>
    </source>
</evidence>
<dbReference type="OrthoDB" id="7837485at2"/>
<dbReference type="Proteomes" id="UP000321389">
    <property type="component" value="Chromosome"/>
</dbReference>
<dbReference type="RefSeq" id="WP_146299749.1">
    <property type="nucleotide sequence ID" value="NZ_CP042301.2"/>
</dbReference>
<dbReference type="Pfam" id="PF06742">
    <property type="entry name" value="DUF1214"/>
    <property type="match status" value="1"/>
</dbReference>
<dbReference type="SUPFAM" id="SSF160935">
    <property type="entry name" value="VPA0735-like"/>
    <property type="match status" value="1"/>
</dbReference>
<name>A0A5B8KZC0_9HYPH</name>
<evidence type="ECO:0000313" key="3">
    <source>
        <dbReference type="Proteomes" id="UP000321389"/>
    </source>
</evidence>
<dbReference type="InterPro" id="IPR037049">
    <property type="entry name" value="DUF1214_C_sf"/>
</dbReference>
<evidence type="ECO:0000259" key="1">
    <source>
        <dbReference type="Pfam" id="PF06742"/>
    </source>
</evidence>
<keyword evidence="3" id="KW-1185">Reference proteome</keyword>
<dbReference type="AlphaFoldDB" id="A0A5B8KZC0"/>
<organism evidence="2 3">
    <name type="scientific">Nitratireductor mangrovi</name>
    <dbReference type="NCBI Taxonomy" id="2599600"/>
    <lineage>
        <taxon>Bacteria</taxon>
        <taxon>Pseudomonadati</taxon>
        <taxon>Pseudomonadota</taxon>
        <taxon>Alphaproteobacteria</taxon>
        <taxon>Hyphomicrobiales</taxon>
        <taxon>Phyllobacteriaceae</taxon>
        <taxon>Nitratireductor</taxon>
    </lineage>
</organism>
<gene>
    <name evidence="2" type="ORF">FQ775_12355</name>
</gene>
<dbReference type="InterPro" id="IPR012038">
    <property type="entry name" value="UCP009471"/>
</dbReference>
<accession>A0A5B8KZC0</accession>
<dbReference type="EMBL" id="CP042301">
    <property type="protein sequence ID" value="QDZ01104.1"/>
    <property type="molecule type" value="Genomic_DNA"/>
</dbReference>
<dbReference type="PIRSF" id="PIRSF009471">
    <property type="entry name" value="UCP009471"/>
    <property type="match status" value="1"/>
</dbReference>
<reference evidence="2" key="1">
    <citation type="submission" date="2020-04" db="EMBL/GenBank/DDBJ databases">
        <title>Nitratireductor sp. nov. isolated from mangrove soil.</title>
        <authorList>
            <person name="Ye Y."/>
        </authorList>
    </citation>
    <scope>NUCLEOTIDE SEQUENCE</scope>
    <source>
        <strain evidence="2">SY7</strain>
    </source>
</reference>
<dbReference type="Gene3D" id="2.60.120.600">
    <property type="entry name" value="Domain of unknown function DUF1214, C-terminal domain"/>
    <property type="match status" value="1"/>
</dbReference>
<feature type="domain" description="DUF1214" evidence="1">
    <location>
        <begin position="72"/>
        <end position="172"/>
    </location>
</feature>
<sequence length="195" mass="21036">MIRTAFLVAVAVAIAIGGGAGSVWLALNTIDGVGTLTVGRWTAYPDSGTPDIDPYGKARFARDAELPLGRAEGLYFLADSDSSGQTLRRNCAYRLEGTVPVARFWTLYAADRVRSPTQGERTARVAGLHSRQVLRRADNSFDIAVGRHPAPGNWLPLEGVGDMVLVLTLYDTPVANGADERDIEMPRIYRTGCDA</sequence>
<dbReference type="InterPro" id="IPR010621">
    <property type="entry name" value="DUF1214"/>
</dbReference>